<organism evidence="2 3">
    <name type="scientific">Acanthamoeba castellanii (strain ATCC 30010 / Neff)</name>
    <dbReference type="NCBI Taxonomy" id="1257118"/>
    <lineage>
        <taxon>Eukaryota</taxon>
        <taxon>Amoebozoa</taxon>
        <taxon>Discosea</taxon>
        <taxon>Longamoebia</taxon>
        <taxon>Centramoebida</taxon>
        <taxon>Acanthamoebidae</taxon>
        <taxon>Acanthamoeba</taxon>
    </lineage>
</organism>
<dbReference type="KEGG" id="acan:ACA1_175880"/>
<accession>L8HKH8</accession>
<protein>
    <submittedName>
        <fullName evidence="2">Uncharacterized protein</fullName>
    </submittedName>
</protein>
<dbReference type="VEuPathDB" id="AmoebaDB:ACA1_175880"/>
<dbReference type="RefSeq" id="XP_004356811.1">
    <property type="nucleotide sequence ID" value="XM_004356758.1"/>
</dbReference>
<name>L8HKH8_ACACF</name>
<feature type="region of interest" description="Disordered" evidence="1">
    <location>
        <begin position="60"/>
        <end position="104"/>
    </location>
</feature>
<feature type="compositionally biased region" description="Basic and acidic residues" evidence="1">
    <location>
        <begin position="11"/>
        <end position="30"/>
    </location>
</feature>
<dbReference type="GeneID" id="14925945"/>
<dbReference type="EMBL" id="KB007811">
    <property type="protein sequence ID" value="ELR24911.1"/>
    <property type="molecule type" value="Genomic_DNA"/>
</dbReference>
<evidence type="ECO:0000313" key="2">
    <source>
        <dbReference type="EMBL" id="ELR24911.1"/>
    </source>
</evidence>
<evidence type="ECO:0000313" key="3">
    <source>
        <dbReference type="Proteomes" id="UP000011083"/>
    </source>
</evidence>
<dbReference type="Proteomes" id="UP000011083">
    <property type="component" value="Unassembled WGS sequence"/>
</dbReference>
<dbReference type="AlphaFoldDB" id="L8HKH8"/>
<proteinExistence type="predicted"/>
<feature type="region of interest" description="Disordered" evidence="1">
    <location>
        <begin position="1"/>
        <end position="46"/>
    </location>
</feature>
<gene>
    <name evidence="2" type="ORF">ACA1_175880</name>
</gene>
<reference evidence="2 3" key="1">
    <citation type="journal article" date="2013" name="Genome Biol.">
        <title>Genome of Acanthamoeba castellanii highlights extensive lateral gene transfer and early evolution of tyrosine kinase signaling.</title>
        <authorList>
            <person name="Clarke M."/>
            <person name="Lohan A.J."/>
            <person name="Liu B."/>
            <person name="Lagkouvardos I."/>
            <person name="Roy S."/>
            <person name="Zafar N."/>
            <person name="Bertelli C."/>
            <person name="Schilde C."/>
            <person name="Kianianmomeni A."/>
            <person name="Burglin T.R."/>
            <person name="Frech C."/>
            <person name="Turcotte B."/>
            <person name="Kopec K.O."/>
            <person name="Synnott J.M."/>
            <person name="Choo C."/>
            <person name="Paponov I."/>
            <person name="Finkler A."/>
            <person name="Soon Heng Tan C."/>
            <person name="Hutchins A.P."/>
            <person name="Weinmeier T."/>
            <person name="Rattei T."/>
            <person name="Chu J.S."/>
            <person name="Gimenez G."/>
            <person name="Irimia M."/>
            <person name="Rigden D.J."/>
            <person name="Fitzpatrick D.A."/>
            <person name="Lorenzo-Morales J."/>
            <person name="Bateman A."/>
            <person name="Chiu C.H."/>
            <person name="Tang P."/>
            <person name="Hegemann P."/>
            <person name="Fromm H."/>
            <person name="Raoult D."/>
            <person name="Greub G."/>
            <person name="Miranda-Saavedra D."/>
            <person name="Chen N."/>
            <person name="Nash P."/>
            <person name="Ginger M.L."/>
            <person name="Horn M."/>
            <person name="Schaap P."/>
            <person name="Caler L."/>
            <person name="Loftus B."/>
        </authorList>
    </citation>
    <scope>NUCLEOTIDE SEQUENCE [LARGE SCALE GENOMIC DNA]</scope>
    <source>
        <strain evidence="2 3">Neff</strain>
    </source>
</reference>
<sequence length="104" mass="12013">MADVPTLLEHNLGDPKKLQEEQQEQDHKALENNPNNDAFWNQRGLKRPDDLDEAIKEGQRILHHEKGHTGQPVTGAGYLYNKAHHEKTVPDQHHHRDRKVGEHV</sequence>
<feature type="compositionally biased region" description="Basic and acidic residues" evidence="1">
    <location>
        <begin position="86"/>
        <end position="104"/>
    </location>
</feature>
<evidence type="ECO:0000256" key="1">
    <source>
        <dbReference type="SAM" id="MobiDB-lite"/>
    </source>
</evidence>
<keyword evidence="3" id="KW-1185">Reference proteome</keyword>